<organism evidence="3 4">
    <name type="scientific">Lunasporangiospora selenospora</name>
    <dbReference type="NCBI Taxonomy" id="979761"/>
    <lineage>
        <taxon>Eukaryota</taxon>
        <taxon>Fungi</taxon>
        <taxon>Fungi incertae sedis</taxon>
        <taxon>Mucoromycota</taxon>
        <taxon>Mortierellomycotina</taxon>
        <taxon>Mortierellomycetes</taxon>
        <taxon>Mortierellales</taxon>
        <taxon>Mortierellaceae</taxon>
        <taxon>Lunasporangiospora</taxon>
    </lineage>
</organism>
<proteinExistence type="predicted"/>
<dbReference type="Gene3D" id="2.120.10.80">
    <property type="entry name" value="Kelch-type beta propeller"/>
    <property type="match status" value="1"/>
</dbReference>
<dbReference type="InterPro" id="IPR015915">
    <property type="entry name" value="Kelch-typ_b-propeller"/>
</dbReference>
<sequence>MVAFNGSEVIASLYNVSSNQWYPSTARVTNGFEKLVTAVTDPTTGLIYVAGATNNGTQMVVYNPVQDSVNLLFTPIQGVRSWTLYRAVWSPRTNSILYHGGEHREGPSRYSNSIVQYTPAKDEWKVMETTGSPPPERVDFCMAIDEEGSRLVVFAGRNAKITTDLLRDIFILNLKTWVWTQGRPYPHEERLYHVCTIVGSTFFSWAGEDSRGTVARPAILYDLNTLEYPDTFDPNSSSAPPSKIPLIIGSTVGVVGMVSLIVGVSWYLRVKKKRAASVDTLLEEEEEDESKEQNKAFIPGSIGLEPRSSYAYQPVQASYAEGVSTESNPNRDHQNSSNQRHSGNSQTQPLVNPNQGLQSISKQHYSGLNQMRPPVNPQYVPDGHVYYNALEDLRSPQQLQHDVGDPRSPHQPQHAIGNPRSPHQVHHNMEGPWGPHWVHHNAEDPRGPQQIHYSTDDPRGIQQIHYSQEDPRGPQQIHQSMQYP</sequence>
<dbReference type="Pfam" id="PF24681">
    <property type="entry name" value="Kelch_KLHDC2_KLHL20_DRC7"/>
    <property type="match status" value="1"/>
</dbReference>
<name>A0A9P6FZR6_9FUNG</name>
<keyword evidence="4" id="KW-1185">Reference proteome</keyword>
<gene>
    <name evidence="3" type="ORF">BGW38_005024</name>
</gene>
<dbReference type="AlphaFoldDB" id="A0A9P6FZR6"/>
<protein>
    <recommendedName>
        <fullName evidence="5">Kelch motif-containing protein</fullName>
    </recommendedName>
</protein>
<reference evidence="3" key="1">
    <citation type="journal article" date="2020" name="Fungal Divers.">
        <title>Resolving the Mortierellaceae phylogeny through synthesis of multi-gene phylogenetics and phylogenomics.</title>
        <authorList>
            <person name="Vandepol N."/>
            <person name="Liber J."/>
            <person name="Desiro A."/>
            <person name="Na H."/>
            <person name="Kennedy M."/>
            <person name="Barry K."/>
            <person name="Grigoriev I.V."/>
            <person name="Miller A.N."/>
            <person name="O'Donnell K."/>
            <person name="Stajich J.E."/>
            <person name="Bonito G."/>
        </authorList>
    </citation>
    <scope>NUCLEOTIDE SEQUENCE</scope>
    <source>
        <strain evidence="3">KOD1015</strain>
    </source>
</reference>
<feature type="region of interest" description="Disordered" evidence="1">
    <location>
        <begin position="320"/>
        <end position="355"/>
    </location>
</feature>
<dbReference type="SUPFAM" id="SSF117281">
    <property type="entry name" value="Kelch motif"/>
    <property type="match status" value="1"/>
</dbReference>
<feature type="transmembrane region" description="Helical" evidence="2">
    <location>
        <begin position="244"/>
        <end position="268"/>
    </location>
</feature>
<keyword evidence="2" id="KW-0472">Membrane</keyword>
<evidence type="ECO:0000313" key="3">
    <source>
        <dbReference type="EMBL" id="KAF9584827.1"/>
    </source>
</evidence>
<evidence type="ECO:0000256" key="2">
    <source>
        <dbReference type="SAM" id="Phobius"/>
    </source>
</evidence>
<feature type="compositionally biased region" description="Polar residues" evidence="1">
    <location>
        <begin position="335"/>
        <end position="355"/>
    </location>
</feature>
<evidence type="ECO:0000313" key="4">
    <source>
        <dbReference type="Proteomes" id="UP000780801"/>
    </source>
</evidence>
<evidence type="ECO:0008006" key="5">
    <source>
        <dbReference type="Google" id="ProtNLM"/>
    </source>
</evidence>
<feature type="region of interest" description="Disordered" evidence="1">
    <location>
        <begin position="441"/>
        <end position="484"/>
    </location>
</feature>
<keyword evidence="2" id="KW-1133">Transmembrane helix</keyword>
<keyword evidence="2" id="KW-0812">Transmembrane</keyword>
<dbReference type="EMBL" id="JAABOA010000319">
    <property type="protein sequence ID" value="KAF9584827.1"/>
    <property type="molecule type" value="Genomic_DNA"/>
</dbReference>
<dbReference type="OrthoDB" id="10250130at2759"/>
<comment type="caution">
    <text evidence="3">The sequence shown here is derived from an EMBL/GenBank/DDBJ whole genome shotgun (WGS) entry which is preliminary data.</text>
</comment>
<feature type="region of interest" description="Disordered" evidence="1">
    <location>
        <begin position="399"/>
        <end position="425"/>
    </location>
</feature>
<accession>A0A9P6FZR6</accession>
<evidence type="ECO:0000256" key="1">
    <source>
        <dbReference type="SAM" id="MobiDB-lite"/>
    </source>
</evidence>
<dbReference type="Proteomes" id="UP000780801">
    <property type="component" value="Unassembled WGS sequence"/>
</dbReference>